<feature type="domain" description="DUF4158" evidence="6">
    <location>
        <begin position="65"/>
        <end position="227"/>
    </location>
</feature>
<evidence type="ECO:0000259" key="6">
    <source>
        <dbReference type="Pfam" id="PF13700"/>
    </source>
</evidence>
<dbReference type="Pfam" id="PF01526">
    <property type="entry name" value="DDE_Tnp_Tn3"/>
    <property type="match status" value="1"/>
</dbReference>
<organism evidence="7 8">
    <name type="scientific">Burkholderia pseudomallei (strain 1710b)</name>
    <dbReference type="NCBI Taxonomy" id="320372"/>
    <lineage>
        <taxon>Bacteria</taxon>
        <taxon>Pseudomonadati</taxon>
        <taxon>Pseudomonadota</taxon>
        <taxon>Betaproteobacteria</taxon>
        <taxon>Burkholderiales</taxon>
        <taxon>Burkholderiaceae</taxon>
        <taxon>Burkholderia</taxon>
        <taxon>pseudomallei group</taxon>
    </lineage>
</organism>
<keyword evidence="2" id="KW-0815">Transposition</keyword>
<dbReference type="Proteomes" id="UP000002700">
    <property type="component" value="Chromosome I"/>
</dbReference>
<evidence type="ECO:0000313" key="7">
    <source>
        <dbReference type="EMBL" id="ABA49985.1"/>
    </source>
</evidence>
<dbReference type="Pfam" id="PF13700">
    <property type="entry name" value="DUF4158"/>
    <property type="match status" value="1"/>
</dbReference>
<dbReference type="EnsemblBacteria" id="ABA49985">
    <property type="protein sequence ID" value="ABA49985"/>
    <property type="gene ID" value="BURPS1710b_2106"/>
</dbReference>
<evidence type="ECO:0000259" key="5">
    <source>
        <dbReference type="Pfam" id="PF01526"/>
    </source>
</evidence>
<proteinExistence type="inferred from homology"/>
<evidence type="ECO:0000313" key="8">
    <source>
        <dbReference type="Proteomes" id="UP000002700"/>
    </source>
</evidence>
<dbReference type="NCBIfam" id="NF033527">
    <property type="entry name" value="transpos_Tn3"/>
    <property type="match status" value="1"/>
</dbReference>
<evidence type="ECO:0000256" key="2">
    <source>
        <dbReference type="ARBA" id="ARBA00022578"/>
    </source>
</evidence>
<evidence type="ECO:0000256" key="1">
    <source>
        <dbReference type="ARBA" id="ARBA00009402"/>
    </source>
</evidence>
<dbReference type="GO" id="GO:0006313">
    <property type="term" value="P:DNA transposition"/>
    <property type="evidence" value="ECO:0007669"/>
    <property type="project" value="InterPro"/>
</dbReference>
<name>Q3JSF2_BURP1</name>
<comment type="similarity">
    <text evidence="1">Belongs to the transposase 7 family.</text>
</comment>
<evidence type="ECO:0000256" key="4">
    <source>
        <dbReference type="ARBA" id="ARBA00023172"/>
    </source>
</evidence>
<sequence>MLELRSDGGIGRIRGMNKVSTNSYHKPCSYEDYADQLRIEVVTSDFSCANLSGPLRSGRSAMATLERTAYPRFPEVLAPRELQACYTPLSDELEWARRSTRGERPRLGLLVLLKVFQQLHYFPPIDTISVAVIDHVRAASNIADTVRFGYDTASSPTLFRHYATVRAWLNVKPYYGTDANAIATRAAHTASLTMDQPVDIINATIDELIARDVELPAFSTLDRLTEQIHARAQSRLFKRVTRRLTDAQKLALDRLLARDLSSRQTAFNRIKRHAKRPSRQHLDMLIDQIAWLDEIGDFSLAVAGIPASKLRSLANQAMALDASALRNDTQPEKRYTLIVALLNRMRVRARDDLADMFVRRMGAIHKRASDELDVIQRKQRDQVEDLVVLLDGVADILADESDETAIARAVRKLLAPKGDLEPLRESCAAIRAFSGRNYLPLLWKHFKAHRSVMMRVARTLEWDSTSPVRSLLDALDVVLENESRYREWIDADVDLSFAAPRWRKLARRSHGDGSPTNRRYLELCVFSYMAEELRVGDLCVSGSDAYADYRDHLLPWRQCEQQLPNYCDKLGMPTTGSDFVQHLRQWLTDATRKLDDELPRKREHVVIDRQGEPILRKTIAKEIPASAIALQERLTARLPTRNMLDILANIEHWTHFTRHFGPLSGSDPQIRKAAERYLLTIFAMGCNLGSTQAARHLDSEVTAHMLSFVNRRHVSLDKLETAQRALIELYLRLDLPKHWGDGKTVAADGTQYDFYDNNLLAGYHFRYRKMGAVAYRHVADNYIAVFQHFIPPGVWEAIYVIEGLLKAGLSVKADTVHADTQGQSAAVFAFTYLLGINLMPRIRNWKDLVLYRPDSKAKYKHIDKLFTATIDWGLIEQHWQELMQVALSIQAGTISSPLLLRRLGSESRKNRLYLAARELGNVVRTVFLLEWIGSLELRQDVTSNTNKIESYNGFSKWLSFGGDVIAENEPEEQQKRLRYNDLVASAVILQNTVDMMQALREMAANGEKVRAEDIEFLSPYPTHNIRRFGHYKLHLNRRPEAWIKDPLFGHAARTYASRP</sequence>
<keyword evidence="4" id="KW-0233">DNA recombination</keyword>
<evidence type="ECO:0000256" key="3">
    <source>
        <dbReference type="ARBA" id="ARBA00023125"/>
    </source>
</evidence>
<keyword evidence="3" id="KW-0238">DNA-binding</keyword>
<accession>Q3JSF2</accession>
<reference evidence="7 8" key="1">
    <citation type="submission" date="2005-09" db="EMBL/GenBank/DDBJ databases">
        <authorList>
            <person name="Woods D.E."/>
            <person name="Nierman W.C."/>
        </authorList>
    </citation>
    <scope>NUCLEOTIDE SEQUENCE [LARGE SCALE GENOMIC DNA]</scope>
    <source>
        <strain evidence="7 8">1710b</strain>
    </source>
</reference>
<feature type="domain" description="Tn3 transposase DDE" evidence="5">
    <location>
        <begin position="645"/>
        <end position="1031"/>
    </location>
</feature>
<dbReference type="HOGENOM" id="CLU_009098_1_1_4"/>
<dbReference type="InterPro" id="IPR025296">
    <property type="entry name" value="DUF4158"/>
</dbReference>
<dbReference type="GO" id="GO:0004803">
    <property type="term" value="F:transposase activity"/>
    <property type="evidence" value="ECO:0007669"/>
    <property type="project" value="InterPro"/>
</dbReference>
<dbReference type="InterPro" id="IPR047653">
    <property type="entry name" value="Tn3-like_transpos"/>
</dbReference>
<dbReference type="InterPro" id="IPR002513">
    <property type="entry name" value="Tn3_Tnp_DDE_dom"/>
</dbReference>
<dbReference type="KEGG" id="bpm:BURPS1710b_2106"/>
<dbReference type="AlphaFoldDB" id="Q3JSF2"/>
<gene>
    <name evidence="7" type="ordered locus">BURPS1710b_2106</name>
</gene>
<dbReference type="GO" id="GO:0003677">
    <property type="term" value="F:DNA binding"/>
    <property type="evidence" value="ECO:0007669"/>
    <property type="project" value="UniProtKB-KW"/>
</dbReference>
<dbReference type="EMBL" id="CP000124">
    <property type="protein sequence ID" value="ABA49985.1"/>
    <property type="molecule type" value="Genomic_DNA"/>
</dbReference>
<protein>
    <submittedName>
        <fullName evidence="7">Transposase</fullName>
    </submittedName>
</protein>